<dbReference type="Pfam" id="PF04536">
    <property type="entry name" value="TPM_phosphatase"/>
    <property type="match status" value="1"/>
</dbReference>
<feature type="domain" description="TPM" evidence="1">
    <location>
        <begin position="24"/>
        <end position="143"/>
    </location>
</feature>
<organism evidence="2 3">
    <name type="scientific">Herminiimonas contaminans</name>
    <dbReference type="NCBI Taxonomy" id="1111140"/>
    <lineage>
        <taxon>Bacteria</taxon>
        <taxon>Pseudomonadati</taxon>
        <taxon>Pseudomonadota</taxon>
        <taxon>Betaproteobacteria</taxon>
        <taxon>Burkholderiales</taxon>
        <taxon>Oxalobacteraceae</taxon>
        <taxon>Herminiimonas</taxon>
    </lineage>
</organism>
<name>A0ABS0EWS4_9BURK</name>
<dbReference type="EMBL" id="JADOEL010000017">
    <property type="protein sequence ID" value="MBF8179291.1"/>
    <property type="molecule type" value="Genomic_DNA"/>
</dbReference>
<dbReference type="RefSeq" id="WP_175626158.1">
    <property type="nucleotide sequence ID" value="NZ_JADOEL010000017.1"/>
</dbReference>
<accession>A0ABS0EWS4</accession>
<dbReference type="PANTHER" id="PTHR30373">
    <property type="entry name" value="UPF0603 PROTEIN YGCG"/>
    <property type="match status" value="1"/>
</dbReference>
<dbReference type="InterPro" id="IPR007621">
    <property type="entry name" value="TPM_dom"/>
</dbReference>
<evidence type="ECO:0000259" key="1">
    <source>
        <dbReference type="Pfam" id="PF04536"/>
    </source>
</evidence>
<dbReference type="Gene3D" id="3.10.310.50">
    <property type="match status" value="1"/>
</dbReference>
<proteinExistence type="predicted"/>
<keyword evidence="3" id="KW-1185">Reference proteome</keyword>
<sequence>MNKFSRALRHLSTTRYSGKKAFPCATLTAIQKAIASGETVHRAEIRLIVEPSLEFSAIVAGISSRERAHELFSQYRIWDTEENSGILIYIDLADHQVEIVADRGISRVIPQHHWHAVCKTMTSGFARGEYHDSVIAGIQQLNAALQEHFPENGAQANQLSNKPILL</sequence>
<dbReference type="Proteomes" id="UP000657372">
    <property type="component" value="Unassembled WGS sequence"/>
</dbReference>
<comment type="caution">
    <text evidence="2">The sequence shown here is derived from an EMBL/GenBank/DDBJ whole genome shotgun (WGS) entry which is preliminary data.</text>
</comment>
<gene>
    <name evidence="2" type="ORF">IXC47_16535</name>
</gene>
<reference evidence="2 3" key="1">
    <citation type="submission" date="2020-11" db="EMBL/GenBank/DDBJ databases">
        <title>WGS of Herminiimonas contaminans strain Marseille-Q4544 isolated from planarians Schmidtea mediterranea.</title>
        <authorList>
            <person name="Kangale L."/>
        </authorList>
    </citation>
    <scope>NUCLEOTIDE SEQUENCE [LARGE SCALE GENOMIC DNA]</scope>
    <source>
        <strain evidence="2 3">Marseille-Q4544</strain>
    </source>
</reference>
<dbReference type="PANTHER" id="PTHR30373:SF8">
    <property type="entry name" value="BLL7265 PROTEIN"/>
    <property type="match status" value="1"/>
</dbReference>
<evidence type="ECO:0000313" key="3">
    <source>
        <dbReference type="Proteomes" id="UP000657372"/>
    </source>
</evidence>
<evidence type="ECO:0000313" key="2">
    <source>
        <dbReference type="EMBL" id="MBF8179291.1"/>
    </source>
</evidence>
<protein>
    <submittedName>
        <fullName evidence="2">TPM domain-containing protein</fullName>
    </submittedName>
</protein>